<organism evidence="2 3">
    <name type="scientific">Streptomyces thermoalcalitolerans</name>
    <dbReference type="NCBI Taxonomy" id="65605"/>
    <lineage>
        <taxon>Bacteria</taxon>
        <taxon>Bacillati</taxon>
        <taxon>Actinomycetota</taxon>
        <taxon>Actinomycetes</taxon>
        <taxon>Kitasatosporales</taxon>
        <taxon>Streptomycetaceae</taxon>
        <taxon>Streptomyces</taxon>
    </lineage>
</organism>
<dbReference type="RefSeq" id="WP_344047926.1">
    <property type="nucleotide sequence ID" value="NZ_BAAAHG010000007.1"/>
</dbReference>
<accession>A0ABN1NHI5</accession>
<evidence type="ECO:0000313" key="2">
    <source>
        <dbReference type="EMBL" id="GAA0907636.1"/>
    </source>
</evidence>
<dbReference type="Proteomes" id="UP001501005">
    <property type="component" value="Unassembled WGS sequence"/>
</dbReference>
<dbReference type="EMBL" id="BAAAHG010000007">
    <property type="protein sequence ID" value="GAA0907636.1"/>
    <property type="molecule type" value="Genomic_DNA"/>
</dbReference>
<gene>
    <name evidence="2" type="ORF">GCM10009549_13770</name>
</gene>
<name>A0ABN1NHI5_9ACTN</name>
<evidence type="ECO:0000313" key="3">
    <source>
        <dbReference type="Proteomes" id="UP001501005"/>
    </source>
</evidence>
<sequence length="168" mass="17469">MVPINIRAPVAVVRAWAALEWSVVPGHRYRPRQGCTGGNSACAVLGVHPLPQSRTPAADAVLVPRPVGSAAMAGHGSRQVPQPCHVAAPDARALFVLPMTDRCALVDEAAEARTGPDGWGALPPGQGTRGDTPPRDEEADETRNLTPGEKNRHALDGCLAALAGVSDQ</sequence>
<evidence type="ECO:0000256" key="1">
    <source>
        <dbReference type="SAM" id="MobiDB-lite"/>
    </source>
</evidence>
<comment type="caution">
    <text evidence="2">The sequence shown here is derived from an EMBL/GenBank/DDBJ whole genome shotgun (WGS) entry which is preliminary data.</text>
</comment>
<feature type="region of interest" description="Disordered" evidence="1">
    <location>
        <begin position="113"/>
        <end position="152"/>
    </location>
</feature>
<proteinExistence type="predicted"/>
<protein>
    <submittedName>
        <fullName evidence="2">Uncharacterized protein</fullName>
    </submittedName>
</protein>
<keyword evidence="3" id="KW-1185">Reference proteome</keyword>
<reference evidence="2 3" key="1">
    <citation type="journal article" date="2019" name="Int. J. Syst. Evol. Microbiol.">
        <title>The Global Catalogue of Microorganisms (GCM) 10K type strain sequencing project: providing services to taxonomists for standard genome sequencing and annotation.</title>
        <authorList>
            <consortium name="The Broad Institute Genomics Platform"/>
            <consortium name="The Broad Institute Genome Sequencing Center for Infectious Disease"/>
            <person name="Wu L."/>
            <person name="Ma J."/>
        </authorList>
    </citation>
    <scope>NUCLEOTIDE SEQUENCE [LARGE SCALE GENOMIC DNA]</scope>
    <source>
        <strain evidence="2 3">JCM 10673</strain>
    </source>
</reference>